<comment type="subcellular location">
    <subcellularLocation>
        <location evidence="1">Membrane</location>
        <topology evidence="1">Single-pass type II membrane protein</topology>
    </subcellularLocation>
</comment>
<protein>
    <recommendedName>
        <fullName evidence="8">Glycosyltransferase</fullName>
    </recommendedName>
</protein>
<proteinExistence type="predicted"/>
<evidence type="ECO:0000256" key="4">
    <source>
        <dbReference type="ARBA" id="ARBA00023136"/>
    </source>
</evidence>
<keyword evidence="2" id="KW-0328">Glycosyltransferase</keyword>
<evidence type="ECO:0000256" key="5">
    <source>
        <dbReference type="ARBA" id="ARBA00023180"/>
    </source>
</evidence>
<dbReference type="Pfam" id="PF02485">
    <property type="entry name" value="Branch"/>
    <property type="match status" value="2"/>
</dbReference>
<accession>A0A6C0HNN7</accession>
<evidence type="ECO:0000256" key="2">
    <source>
        <dbReference type="ARBA" id="ARBA00022676"/>
    </source>
</evidence>
<reference evidence="7" key="1">
    <citation type="journal article" date="2020" name="Nature">
        <title>Giant virus diversity and host interactions through global metagenomics.</title>
        <authorList>
            <person name="Schulz F."/>
            <person name="Roux S."/>
            <person name="Paez-Espino D."/>
            <person name="Jungbluth S."/>
            <person name="Walsh D.A."/>
            <person name="Denef V.J."/>
            <person name="McMahon K.D."/>
            <person name="Konstantinidis K.T."/>
            <person name="Eloe-Fadrosh E.A."/>
            <person name="Kyrpides N.C."/>
            <person name="Woyke T."/>
        </authorList>
    </citation>
    <scope>NUCLEOTIDE SEQUENCE</scope>
    <source>
        <strain evidence="7">GVMAG-M-3300023184-160</strain>
    </source>
</reference>
<dbReference type="AlphaFoldDB" id="A0A6C0HNN7"/>
<keyword evidence="3" id="KW-0808">Transferase</keyword>
<dbReference type="GO" id="GO:0016020">
    <property type="term" value="C:membrane"/>
    <property type="evidence" value="ECO:0007669"/>
    <property type="project" value="UniProtKB-SubCell"/>
</dbReference>
<evidence type="ECO:0000256" key="6">
    <source>
        <dbReference type="SAM" id="MobiDB-lite"/>
    </source>
</evidence>
<organism evidence="7">
    <name type="scientific">viral metagenome</name>
    <dbReference type="NCBI Taxonomy" id="1070528"/>
    <lineage>
        <taxon>unclassified sequences</taxon>
        <taxon>metagenomes</taxon>
        <taxon>organismal metagenomes</taxon>
    </lineage>
</organism>
<dbReference type="PANTHER" id="PTHR31042:SF150">
    <property type="entry name" value="OS06G0661900 PROTEIN"/>
    <property type="match status" value="1"/>
</dbReference>
<evidence type="ECO:0000313" key="7">
    <source>
        <dbReference type="EMBL" id="QHT82099.1"/>
    </source>
</evidence>
<name>A0A6C0HNN7_9ZZZZ</name>
<evidence type="ECO:0000256" key="1">
    <source>
        <dbReference type="ARBA" id="ARBA00004606"/>
    </source>
</evidence>
<feature type="region of interest" description="Disordered" evidence="6">
    <location>
        <begin position="607"/>
        <end position="641"/>
    </location>
</feature>
<evidence type="ECO:0008006" key="8">
    <source>
        <dbReference type="Google" id="ProtNLM"/>
    </source>
</evidence>
<dbReference type="PANTHER" id="PTHR31042">
    <property type="entry name" value="CORE-2/I-BRANCHING BETA-1,6-N-ACETYLGLUCOSAMINYLTRANSFERASE FAMILY PROTEIN-RELATED"/>
    <property type="match status" value="1"/>
</dbReference>
<dbReference type="GO" id="GO:0016757">
    <property type="term" value="F:glycosyltransferase activity"/>
    <property type="evidence" value="ECO:0007669"/>
    <property type="project" value="UniProtKB-KW"/>
</dbReference>
<keyword evidence="4" id="KW-0472">Membrane</keyword>
<sequence>MDKVAFLCLTYKGLLHEKTKAWLKGKPVYLNTKEPLSKSSYTVMSVPTEWGKRSMVDATLELLRIAYEHEHEWFMLLSHDAYPLVSYEALQKGLDTSNKSMFHGMGQNSIGTEWKTSQWWCLSRQDAGLLLQHHREYDAYLEACPYKTTAASDELYFLSCLKFIQPAYTYTEKKTVYVDWLTRGVQKHPTTFGKLLEGDLERMEGSFFLRKTTPYFTPTLHVPKNRLVLKLFGDKSDPLIQEVPDDTDLILVSMVKEIPDAILKRCLRVYFTFYSNAEMAIREVLDRVPPIWNSIFVMPEKPLARSIQPFPYSSPLRMDTLYRFKQPKIAFLFLTIGDVHQPEVWTRYFEGFKGKYSVYSHPKFPEKVQTKWLKEALIPKRAETGWGFITQAYEYLLREAMKDPTNIKFVTISESCIPLKPFEPFYHYLKKDDERTSYVKFMRLSQYDREARIESQPRFQSIPSFQKHYARMCLSRYHVNKLLKSPHLDFFHRMHVGDEFFLSSIGIVPNEDFVKPMEITFDNWEDTKSKLLKLKEENQTLGQSLLEKDLYRRNKALQEEIGKNPKTYTTITTEEIETALHMESFFWRKFTAEPLPWTAGTLSILAKESPLPSKPRENFQTRKKKGTANRTRNSKGKGSRL</sequence>
<evidence type="ECO:0000256" key="3">
    <source>
        <dbReference type="ARBA" id="ARBA00022679"/>
    </source>
</evidence>
<feature type="compositionally biased region" description="Basic residues" evidence="6">
    <location>
        <begin position="621"/>
        <end position="641"/>
    </location>
</feature>
<dbReference type="InterPro" id="IPR003406">
    <property type="entry name" value="Glyco_trans_14"/>
</dbReference>
<keyword evidence="5" id="KW-0325">Glycoprotein</keyword>
<dbReference type="EMBL" id="MN739996">
    <property type="protein sequence ID" value="QHT82099.1"/>
    <property type="molecule type" value="Genomic_DNA"/>
</dbReference>
<dbReference type="InterPro" id="IPR044174">
    <property type="entry name" value="BC10-like"/>
</dbReference>